<reference evidence="3 4" key="1">
    <citation type="submission" date="2019-06" db="EMBL/GenBank/DDBJ databases">
        <title>Whole genome shotgun sequence of Nitrobacter winogradskyi NBRC 14297.</title>
        <authorList>
            <person name="Hosoyama A."/>
            <person name="Uohara A."/>
            <person name="Ohji S."/>
            <person name="Ichikawa N."/>
        </authorList>
    </citation>
    <scope>NUCLEOTIDE SEQUENCE [LARGE SCALE GENOMIC DNA]</scope>
    <source>
        <strain evidence="3 4">NBRC 14297</strain>
    </source>
</reference>
<evidence type="ECO:0000313" key="4">
    <source>
        <dbReference type="Proteomes" id="UP000318825"/>
    </source>
</evidence>
<feature type="chain" id="PRO_5021209475" evidence="2">
    <location>
        <begin position="28"/>
        <end position="107"/>
    </location>
</feature>
<accession>A0A4Y3WF54</accession>
<evidence type="ECO:0000256" key="1">
    <source>
        <dbReference type="SAM" id="MobiDB-lite"/>
    </source>
</evidence>
<evidence type="ECO:0000256" key="2">
    <source>
        <dbReference type="SAM" id="SignalP"/>
    </source>
</evidence>
<feature type="signal peptide" evidence="2">
    <location>
        <begin position="1"/>
        <end position="27"/>
    </location>
</feature>
<gene>
    <name evidence="3" type="ORF">NWI01_17580</name>
</gene>
<protein>
    <submittedName>
        <fullName evidence="3">Uncharacterized protein</fullName>
    </submittedName>
</protein>
<organism evidence="3 4">
    <name type="scientific">Nitrobacter winogradskyi</name>
    <name type="common">Nitrobacter agilis</name>
    <dbReference type="NCBI Taxonomy" id="913"/>
    <lineage>
        <taxon>Bacteria</taxon>
        <taxon>Pseudomonadati</taxon>
        <taxon>Pseudomonadota</taxon>
        <taxon>Alphaproteobacteria</taxon>
        <taxon>Hyphomicrobiales</taxon>
        <taxon>Nitrobacteraceae</taxon>
        <taxon>Nitrobacter</taxon>
    </lineage>
</organism>
<dbReference type="AlphaFoldDB" id="A0A4Y3WF54"/>
<dbReference type="EMBL" id="BJNF01000042">
    <property type="protein sequence ID" value="GEC15866.1"/>
    <property type="molecule type" value="Genomic_DNA"/>
</dbReference>
<dbReference type="Proteomes" id="UP000318825">
    <property type="component" value="Unassembled WGS sequence"/>
</dbReference>
<proteinExistence type="predicted"/>
<feature type="region of interest" description="Disordered" evidence="1">
    <location>
        <begin position="29"/>
        <end position="61"/>
    </location>
</feature>
<keyword evidence="2" id="KW-0732">Signal</keyword>
<evidence type="ECO:0000313" key="3">
    <source>
        <dbReference type="EMBL" id="GEC15866.1"/>
    </source>
</evidence>
<comment type="caution">
    <text evidence="3">The sequence shown here is derived from an EMBL/GenBank/DDBJ whole genome shotgun (WGS) entry which is preliminary data.</text>
</comment>
<name>A0A4Y3WF54_NITWI</name>
<feature type="compositionally biased region" description="Low complexity" evidence="1">
    <location>
        <begin position="32"/>
        <end position="49"/>
    </location>
</feature>
<dbReference type="RefSeq" id="WP_141383526.1">
    <property type="nucleotide sequence ID" value="NZ_BJNF01000042.1"/>
</dbReference>
<sequence>MTAAQLSRLHIAAAFGAAVLLAGPASGSEGLVASSAPTVQTTAATTSTQIPRLAPSPKISTRTARTHAVRRIAPFAAPPRRYAYERPAACADFWCSPLAVLMLGIGF</sequence>